<dbReference type="Proteomes" id="UP000054251">
    <property type="component" value="Unassembled WGS sequence"/>
</dbReference>
<sequence length="313" mass="36331">MSIASIAPLNITGKNEMKFLPINILLKLNAILKKSVFSRKFYQEINDKVLSKSSTVDANLYFICYFTLLLSSILNNKPKIRQYLLKQKYNLVKVVNSFCNNTLGRAPKDSSNKTISRFFLTQDPSMNPAVSSDSDRPVSKLAVHLKSISSYISDVRIFNRLTESIKYMPWIIDEFYAFMNPASAVPKFDRFVNLLQSLNCLLLELFEHAGWLTDHNWVGTPDNNYWCLLTYVWCSRIWGAYLIIEIIELFRRVPMSKWDKNWRLSLFKQAVQVPLVVHWSLYEGCLSPFWVGLCGSGASWWNFRDMWLSIDLS</sequence>
<keyword evidence="2" id="KW-1185">Reference proteome</keyword>
<dbReference type="EMBL" id="LMYN01000015">
    <property type="protein sequence ID" value="KSA03050.1"/>
    <property type="molecule type" value="Genomic_DNA"/>
</dbReference>
<accession>A0A0V1Q3W5</accession>
<dbReference type="AlphaFoldDB" id="A0A0V1Q3W5"/>
<dbReference type="RefSeq" id="XP_015469152.1">
    <property type="nucleotide sequence ID" value="XM_015610014.1"/>
</dbReference>
<evidence type="ECO:0000313" key="1">
    <source>
        <dbReference type="EMBL" id="KSA03050.1"/>
    </source>
</evidence>
<comment type="caution">
    <text evidence="1">The sequence shown here is derived from an EMBL/GenBank/DDBJ whole genome shotgun (WGS) entry which is preliminary data.</text>
</comment>
<evidence type="ECO:0000313" key="2">
    <source>
        <dbReference type="Proteomes" id="UP000054251"/>
    </source>
</evidence>
<reference evidence="1 2" key="1">
    <citation type="submission" date="2015-11" db="EMBL/GenBank/DDBJ databases">
        <title>The genome of Debaryomyces fabryi.</title>
        <authorList>
            <person name="Tafer H."/>
            <person name="Lopandic K."/>
        </authorList>
    </citation>
    <scope>NUCLEOTIDE SEQUENCE [LARGE SCALE GENOMIC DNA]</scope>
    <source>
        <strain evidence="1 2">CBS 789</strain>
    </source>
</reference>
<dbReference type="PANTHER" id="PTHR12652:SF25">
    <property type="entry name" value="MICROBODY (PEROXISOME) PROLIFERATION PROTEIN PEROXIN 11C (EUROFUNG)"/>
    <property type="match status" value="1"/>
</dbReference>
<dbReference type="PANTHER" id="PTHR12652">
    <property type="entry name" value="PEROXISOMAL BIOGENESIS FACTOR 11"/>
    <property type="match status" value="1"/>
</dbReference>
<gene>
    <name evidence="1" type="ORF">AC631_01184</name>
</gene>
<organism evidence="1 2">
    <name type="scientific">Debaryomyces fabryi</name>
    <dbReference type="NCBI Taxonomy" id="58627"/>
    <lineage>
        <taxon>Eukaryota</taxon>
        <taxon>Fungi</taxon>
        <taxon>Dikarya</taxon>
        <taxon>Ascomycota</taxon>
        <taxon>Saccharomycotina</taxon>
        <taxon>Pichiomycetes</taxon>
        <taxon>Debaryomycetaceae</taxon>
        <taxon>Debaryomyces</taxon>
    </lineage>
</organism>
<protein>
    <submittedName>
        <fullName evidence="1">Uncharacterized protein</fullName>
    </submittedName>
</protein>
<proteinExistence type="predicted"/>
<name>A0A0V1Q3W5_9ASCO</name>
<dbReference type="GeneID" id="26838193"/>
<dbReference type="OrthoDB" id="10005898at2759"/>